<dbReference type="InterPro" id="IPR006311">
    <property type="entry name" value="TAT_signal"/>
</dbReference>
<evidence type="ECO:0000256" key="1">
    <source>
        <dbReference type="ARBA" id="ARBA00006987"/>
    </source>
</evidence>
<dbReference type="PANTHER" id="PTHR42928">
    <property type="entry name" value="TRICARBOXYLATE-BINDING PROTEIN"/>
    <property type="match status" value="1"/>
</dbReference>
<accession>A0A940S834</accession>
<gene>
    <name evidence="2" type="ORF">J5Y10_13280</name>
</gene>
<dbReference type="PROSITE" id="PS51318">
    <property type="entry name" value="TAT"/>
    <property type="match status" value="1"/>
</dbReference>
<dbReference type="Gene3D" id="3.40.190.10">
    <property type="entry name" value="Periplasmic binding protein-like II"/>
    <property type="match status" value="1"/>
</dbReference>
<evidence type="ECO:0000313" key="3">
    <source>
        <dbReference type="Proteomes" id="UP000677537"/>
    </source>
</evidence>
<comment type="similarity">
    <text evidence="1">Belongs to the UPF0065 (bug) family.</text>
</comment>
<dbReference type="PANTHER" id="PTHR42928:SF5">
    <property type="entry name" value="BLR1237 PROTEIN"/>
    <property type="match status" value="1"/>
</dbReference>
<dbReference type="InterPro" id="IPR042100">
    <property type="entry name" value="Bug_dom1"/>
</dbReference>
<dbReference type="EMBL" id="JAGIZA010000007">
    <property type="protein sequence ID" value="MBP0493753.1"/>
    <property type="molecule type" value="Genomic_DNA"/>
</dbReference>
<organism evidence="2 3">
    <name type="scientific">Roseomonas indoligenes</name>
    <dbReference type="NCBI Taxonomy" id="2820811"/>
    <lineage>
        <taxon>Bacteria</taxon>
        <taxon>Pseudomonadati</taxon>
        <taxon>Pseudomonadota</taxon>
        <taxon>Alphaproteobacteria</taxon>
        <taxon>Acetobacterales</taxon>
        <taxon>Roseomonadaceae</taxon>
        <taxon>Roseomonas</taxon>
    </lineage>
</organism>
<dbReference type="Gene3D" id="3.40.190.150">
    <property type="entry name" value="Bordetella uptake gene, domain 1"/>
    <property type="match status" value="1"/>
</dbReference>
<evidence type="ECO:0008006" key="4">
    <source>
        <dbReference type="Google" id="ProtNLM"/>
    </source>
</evidence>
<dbReference type="Pfam" id="PF03401">
    <property type="entry name" value="TctC"/>
    <property type="match status" value="1"/>
</dbReference>
<protein>
    <recommendedName>
        <fullName evidence="4">Tripartite tricarboxylate transporter substrate binding protein</fullName>
    </recommendedName>
</protein>
<comment type="caution">
    <text evidence="2">The sequence shown here is derived from an EMBL/GenBank/DDBJ whole genome shotgun (WGS) entry which is preliminary data.</text>
</comment>
<proteinExistence type="inferred from homology"/>
<dbReference type="PIRSF" id="PIRSF017082">
    <property type="entry name" value="YflP"/>
    <property type="match status" value="1"/>
</dbReference>
<sequence>MPDAVFPLPSPERRRLLAMMAGGAAALAAPRLARAQGTAGGLANRPVLLAVPFAPGGAVDIIARAVAEPMSAALGRAVVVDNRPGASGAIAAASVGRADPDGHTLFIATPGTSITAAFQPQLLPGDPRQFLAPVGRLATQPYVLTVTKGFPADDFAGFAAWTKAHRGEFLLANTGQMTATRLAGELLGLQIGTEITPVPYRGSGVVATDLLSGRVHGIFAQLSDALALRSQGAKLLAVSTKERAPILPEVPAIAETIPGFDVYSWNGLFAPAATPVAVLEELNAGLNKAISNEALRSRFREDGVTFVPGPRQALADILDKEIRGWLELKSKVRIDVG</sequence>
<keyword evidence="3" id="KW-1185">Reference proteome</keyword>
<name>A0A940S834_9PROT</name>
<dbReference type="InterPro" id="IPR005064">
    <property type="entry name" value="BUG"/>
</dbReference>
<dbReference type="AlphaFoldDB" id="A0A940S834"/>
<reference evidence="2" key="1">
    <citation type="submission" date="2021-03" db="EMBL/GenBank/DDBJ databases">
        <authorList>
            <person name="So Y."/>
        </authorList>
    </citation>
    <scope>NUCLEOTIDE SEQUENCE</scope>
    <source>
        <strain evidence="2">SG15</strain>
    </source>
</reference>
<evidence type="ECO:0000313" key="2">
    <source>
        <dbReference type="EMBL" id="MBP0493753.1"/>
    </source>
</evidence>
<dbReference type="Proteomes" id="UP000677537">
    <property type="component" value="Unassembled WGS sequence"/>
</dbReference>
<dbReference type="RefSeq" id="WP_209374281.1">
    <property type="nucleotide sequence ID" value="NZ_JAGIZA010000007.1"/>
</dbReference>